<accession>A0A0P1GHI6</accession>
<sequence length="294" mass="31375">MQLDPNHLAALSAVLRLGSFDAAAQALFVTPSAISQRIKALEEQVGAALVQRGQPCTGTDMGLRMAKHAEDLGLLEAALLQDIGMARADPPPRLRVAVNADSLATWFVSAMARADGVLFDLVVDDQDHSADWLKRGEVSAAVTALTAPVRGCDMHVLGALEYRATASPAFVAQWFPDGVTAEAIARAPCLTYNAKDQLQRRWIRSQLGPCPEPPQHFLPSTTAFVEAAELGVGWGLNPAHLVAQAVAEGRLVELLPDAGFRTPLSWQVSRLLGAALAPVTRAVVKSGRRNLIQT</sequence>
<reference evidence="6 7" key="1">
    <citation type="submission" date="2015-09" db="EMBL/GenBank/DDBJ databases">
        <authorList>
            <consortium name="Swine Surveillance"/>
        </authorList>
    </citation>
    <scope>NUCLEOTIDE SEQUENCE [LARGE SCALE GENOMIC DNA]</scope>
    <source>
        <strain evidence="6 7">CECT 7557</strain>
    </source>
</reference>
<proteinExistence type="inferred from homology"/>
<protein>
    <submittedName>
        <fullName evidence="6">Putative HTH-type transcriptional regulatorc/MT2039</fullName>
    </submittedName>
</protein>
<evidence type="ECO:0000256" key="4">
    <source>
        <dbReference type="ARBA" id="ARBA00023163"/>
    </source>
</evidence>
<evidence type="ECO:0000313" key="7">
    <source>
        <dbReference type="Proteomes" id="UP000052022"/>
    </source>
</evidence>
<dbReference type="PANTHER" id="PTHR30579:SF2">
    <property type="entry name" value="HTH-TYPE TRANSCRIPTIONAL REGULATOR ARGP"/>
    <property type="match status" value="1"/>
</dbReference>
<dbReference type="OrthoDB" id="3252676at2"/>
<dbReference type="InterPro" id="IPR017685">
    <property type="entry name" value="ArgP"/>
</dbReference>
<dbReference type="SUPFAM" id="SSF53850">
    <property type="entry name" value="Periplasmic binding protein-like II"/>
    <property type="match status" value="1"/>
</dbReference>
<dbReference type="InterPro" id="IPR036390">
    <property type="entry name" value="WH_DNA-bd_sf"/>
</dbReference>
<dbReference type="NCBIfam" id="NF009888">
    <property type="entry name" value="PRK13348.1"/>
    <property type="match status" value="1"/>
</dbReference>
<dbReference type="NCBIfam" id="TIGR03298">
    <property type="entry name" value="argP"/>
    <property type="match status" value="1"/>
</dbReference>
<evidence type="ECO:0000256" key="2">
    <source>
        <dbReference type="ARBA" id="ARBA00023015"/>
    </source>
</evidence>
<dbReference type="EMBL" id="CYSD01000042">
    <property type="protein sequence ID" value="CUH81056.1"/>
    <property type="molecule type" value="Genomic_DNA"/>
</dbReference>
<dbReference type="InterPro" id="IPR000847">
    <property type="entry name" value="LysR_HTH_N"/>
</dbReference>
<dbReference type="Proteomes" id="UP000052022">
    <property type="component" value="Unassembled WGS sequence"/>
</dbReference>
<dbReference type="InterPro" id="IPR005119">
    <property type="entry name" value="LysR_subst-bd"/>
</dbReference>
<dbReference type="Pfam" id="PF00126">
    <property type="entry name" value="HTH_1"/>
    <property type="match status" value="1"/>
</dbReference>
<dbReference type="GO" id="GO:0003700">
    <property type="term" value="F:DNA-binding transcription factor activity"/>
    <property type="evidence" value="ECO:0007669"/>
    <property type="project" value="InterPro"/>
</dbReference>
<evidence type="ECO:0000259" key="5">
    <source>
        <dbReference type="PROSITE" id="PS50931"/>
    </source>
</evidence>
<evidence type="ECO:0000256" key="3">
    <source>
        <dbReference type="ARBA" id="ARBA00023125"/>
    </source>
</evidence>
<feature type="domain" description="HTH lysR-type" evidence="5">
    <location>
        <begin position="3"/>
        <end position="59"/>
    </location>
</feature>
<keyword evidence="7" id="KW-1185">Reference proteome</keyword>
<evidence type="ECO:0000313" key="6">
    <source>
        <dbReference type="EMBL" id="CUH81056.1"/>
    </source>
</evidence>
<dbReference type="NCBIfam" id="NF002964">
    <property type="entry name" value="PRK03635.1"/>
    <property type="match status" value="1"/>
</dbReference>
<name>A0A0P1GHI6_9RHOB</name>
<dbReference type="InterPro" id="IPR050176">
    <property type="entry name" value="LTTR"/>
</dbReference>
<evidence type="ECO:0000256" key="1">
    <source>
        <dbReference type="ARBA" id="ARBA00009437"/>
    </source>
</evidence>
<dbReference type="SUPFAM" id="SSF46785">
    <property type="entry name" value="Winged helix' DNA-binding domain"/>
    <property type="match status" value="1"/>
</dbReference>
<dbReference type="GO" id="GO:0003677">
    <property type="term" value="F:DNA binding"/>
    <property type="evidence" value="ECO:0007669"/>
    <property type="project" value="UniProtKB-KW"/>
</dbReference>
<dbReference type="STRING" id="928856.SAMN04488049_10248"/>
<dbReference type="InterPro" id="IPR036388">
    <property type="entry name" value="WH-like_DNA-bd_sf"/>
</dbReference>
<dbReference type="Gene3D" id="3.40.190.290">
    <property type="match status" value="1"/>
</dbReference>
<gene>
    <name evidence="6" type="ORF">TRM7557_03212</name>
</gene>
<dbReference type="Pfam" id="PF03466">
    <property type="entry name" value="LysR_substrate"/>
    <property type="match status" value="1"/>
</dbReference>
<dbReference type="RefSeq" id="WP_058291221.1">
    <property type="nucleotide sequence ID" value="NZ_CYSD01000042.1"/>
</dbReference>
<dbReference type="AlphaFoldDB" id="A0A0P1GHI6"/>
<comment type="similarity">
    <text evidence="1">Belongs to the LysR transcriptional regulatory family.</text>
</comment>
<dbReference type="PROSITE" id="PS50931">
    <property type="entry name" value="HTH_LYSR"/>
    <property type="match status" value="1"/>
</dbReference>
<dbReference type="Gene3D" id="1.10.10.10">
    <property type="entry name" value="Winged helix-like DNA-binding domain superfamily/Winged helix DNA-binding domain"/>
    <property type="match status" value="1"/>
</dbReference>
<organism evidence="6 7">
    <name type="scientific">Tritonibacter multivorans</name>
    <dbReference type="NCBI Taxonomy" id="928856"/>
    <lineage>
        <taxon>Bacteria</taxon>
        <taxon>Pseudomonadati</taxon>
        <taxon>Pseudomonadota</taxon>
        <taxon>Alphaproteobacteria</taxon>
        <taxon>Rhodobacterales</taxon>
        <taxon>Paracoccaceae</taxon>
        <taxon>Tritonibacter</taxon>
    </lineage>
</organism>
<keyword evidence="3" id="KW-0238">DNA-binding</keyword>
<keyword evidence="2" id="KW-0805">Transcription regulation</keyword>
<dbReference type="PANTHER" id="PTHR30579">
    <property type="entry name" value="TRANSCRIPTIONAL REGULATOR"/>
    <property type="match status" value="1"/>
</dbReference>
<keyword evidence="4" id="KW-0804">Transcription</keyword>